<dbReference type="EMBL" id="HE793032">
    <property type="protein sequence ID" value="CCG57186.1"/>
    <property type="molecule type" value="Genomic_DNA"/>
</dbReference>
<evidence type="ECO:0000313" key="4">
    <source>
        <dbReference type="Proteomes" id="UP000003759"/>
    </source>
</evidence>
<name>K0JLP4_BRAPL</name>
<dbReference type="RefSeq" id="WP_014933419.1">
    <property type="nucleotide sequence ID" value="NC_018604.1"/>
</dbReference>
<dbReference type="AlphaFoldDB" id="K0JLP4"/>
<keyword evidence="2" id="KW-0472">Membrane</keyword>
<accession>K0JLP4</accession>
<dbReference type="Proteomes" id="UP000003759">
    <property type="component" value="Chromosome"/>
</dbReference>
<protein>
    <submittedName>
        <fullName evidence="3">Tetratricopeptide repeat-containing protein</fullName>
    </submittedName>
</protein>
<sequence length="106" mass="12469">MSDNNNTENINNNTNNDKSNSKEKNECPLKIHFSFMLYSIICIIFLLVLICKYSKYTNESKALIENSIKQFELNSQTQLSNYYEFLKETVTNESFESKEFIKNTLE</sequence>
<feature type="transmembrane region" description="Helical" evidence="2">
    <location>
        <begin position="31"/>
        <end position="51"/>
    </location>
</feature>
<feature type="compositionally biased region" description="Low complexity" evidence="1">
    <location>
        <begin position="1"/>
        <end position="18"/>
    </location>
</feature>
<evidence type="ECO:0000313" key="3">
    <source>
        <dbReference type="EMBL" id="CCG57186.1"/>
    </source>
</evidence>
<evidence type="ECO:0000256" key="2">
    <source>
        <dbReference type="SAM" id="Phobius"/>
    </source>
</evidence>
<proteinExistence type="predicted"/>
<keyword evidence="2" id="KW-1133">Transmembrane helix</keyword>
<evidence type="ECO:0000256" key="1">
    <source>
        <dbReference type="SAM" id="MobiDB-lite"/>
    </source>
</evidence>
<organism evidence="3 4">
    <name type="scientific">Brachyspira pilosicoli WesB</name>
    <dbReference type="NCBI Taxonomy" id="1161918"/>
    <lineage>
        <taxon>Bacteria</taxon>
        <taxon>Pseudomonadati</taxon>
        <taxon>Spirochaetota</taxon>
        <taxon>Spirochaetia</taxon>
        <taxon>Brachyspirales</taxon>
        <taxon>Brachyspiraceae</taxon>
        <taxon>Brachyspira</taxon>
    </lineage>
</organism>
<dbReference type="HOGENOM" id="CLU_2218001_0_0_12"/>
<keyword evidence="2" id="KW-0812">Transmembrane</keyword>
<dbReference type="KEGG" id="bpw:WESB_1721"/>
<gene>
    <name evidence="3" type="primary">tpp4</name>
    <name evidence="3" type="ORF">WESB_1721</name>
</gene>
<feature type="region of interest" description="Disordered" evidence="1">
    <location>
        <begin position="1"/>
        <end position="23"/>
    </location>
</feature>
<reference evidence="3 4" key="1">
    <citation type="journal article" date="2012" name="BMC Genomics">
        <title>Comparative genomics of Brachyspira pilosicoli strains: genome rearrangements, reductions and correlation of genetic compliment with phenotypic diversity.</title>
        <authorList>
            <person name="Mappley L.J."/>
            <person name="Black M.L."/>
            <person name="Abuoun M."/>
            <person name="Darby A.C."/>
            <person name="Woodward M.J."/>
            <person name="Parkhill J."/>
            <person name="Turner A.K."/>
            <person name="Bellgard M.I."/>
            <person name="La T."/>
            <person name="Phillips N.D."/>
            <person name="La Ragione R.M."/>
            <person name="Hampson D.J."/>
        </authorList>
    </citation>
    <scope>NUCLEOTIDE SEQUENCE [LARGE SCALE GENOMIC DNA]</scope>
    <source>
        <strain evidence="3">WesB</strain>
    </source>
</reference>